<gene>
    <name evidence="1" type="ORF">AVEN_80870_1</name>
</gene>
<dbReference type="Proteomes" id="UP000499080">
    <property type="component" value="Unassembled WGS sequence"/>
</dbReference>
<evidence type="ECO:0000313" key="2">
    <source>
        <dbReference type="Proteomes" id="UP000499080"/>
    </source>
</evidence>
<evidence type="ECO:0000313" key="1">
    <source>
        <dbReference type="EMBL" id="GBN65565.1"/>
    </source>
</evidence>
<proteinExistence type="predicted"/>
<reference evidence="1 2" key="1">
    <citation type="journal article" date="2019" name="Sci. Rep.">
        <title>Orb-weaving spider Araneus ventricosus genome elucidates the spidroin gene catalogue.</title>
        <authorList>
            <person name="Kono N."/>
            <person name="Nakamura H."/>
            <person name="Ohtoshi R."/>
            <person name="Moran D.A.P."/>
            <person name="Shinohara A."/>
            <person name="Yoshida Y."/>
            <person name="Fujiwara M."/>
            <person name="Mori M."/>
            <person name="Tomita M."/>
            <person name="Arakawa K."/>
        </authorList>
    </citation>
    <scope>NUCLEOTIDE SEQUENCE [LARGE SCALE GENOMIC DNA]</scope>
</reference>
<dbReference type="OrthoDB" id="6469198at2759"/>
<organism evidence="1 2">
    <name type="scientific">Araneus ventricosus</name>
    <name type="common">Orbweaver spider</name>
    <name type="synonym">Epeira ventricosa</name>
    <dbReference type="NCBI Taxonomy" id="182803"/>
    <lineage>
        <taxon>Eukaryota</taxon>
        <taxon>Metazoa</taxon>
        <taxon>Ecdysozoa</taxon>
        <taxon>Arthropoda</taxon>
        <taxon>Chelicerata</taxon>
        <taxon>Arachnida</taxon>
        <taxon>Araneae</taxon>
        <taxon>Araneomorphae</taxon>
        <taxon>Entelegynae</taxon>
        <taxon>Araneoidea</taxon>
        <taxon>Araneidae</taxon>
        <taxon>Araneus</taxon>
    </lineage>
</organism>
<keyword evidence="2" id="KW-1185">Reference proteome</keyword>
<comment type="caution">
    <text evidence="1">The sequence shown here is derived from an EMBL/GenBank/DDBJ whole genome shotgun (WGS) entry which is preliminary data.</text>
</comment>
<accession>A0A4Y2QQV9</accession>
<protein>
    <submittedName>
        <fullName evidence="1">Uncharacterized protein</fullName>
    </submittedName>
</protein>
<dbReference type="AlphaFoldDB" id="A0A4Y2QQV9"/>
<dbReference type="EMBL" id="BGPR01014526">
    <property type="protein sequence ID" value="GBN65565.1"/>
    <property type="molecule type" value="Genomic_DNA"/>
</dbReference>
<name>A0A4Y2QQV9_ARAVE</name>
<sequence>MELKQIVLKSAVGDLIIADPIKRKVPEEVKDHFIDDWCKLNSPDDLDEKLDDYDTLRSTFRSKHPFKEGHYDKRNSCKDYPAVTIDEKDACLIGKIKADIEVDDVKGKAISIYIVPDDAQPVDLIIVRAWLHLPHIADTKIVKGFHIGYREDEPF</sequence>